<dbReference type="WBParaSite" id="GPUH_0001541001-mRNA-1">
    <property type="protein sequence ID" value="GPUH_0001541001-mRNA-1"/>
    <property type="gene ID" value="GPUH_0001541001"/>
</dbReference>
<dbReference type="SUPFAM" id="SSF56634">
    <property type="entry name" value="Heme-dependent catalase-like"/>
    <property type="match status" value="1"/>
</dbReference>
<evidence type="ECO:0000256" key="3">
    <source>
        <dbReference type="ARBA" id="ARBA00022617"/>
    </source>
</evidence>
<evidence type="ECO:0000256" key="1">
    <source>
        <dbReference type="ARBA" id="ARBA00005329"/>
    </source>
</evidence>
<dbReference type="InterPro" id="IPR024708">
    <property type="entry name" value="Catalase_AS"/>
</dbReference>
<name>A0A183E348_9BILA</name>
<dbReference type="GO" id="GO:0046872">
    <property type="term" value="F:metal ion binding"/>
    <property type="evidence" value="ECO:0007669"/>
    <property type="project" value="UniProtKB-KW"/>
</dbReference>
<reference evidence="9 10" key="2">
    <citation type="submission" date="2018-11" db="EMBL/GenBank/DDBJ databases">
        <authorList>
            <consortium name="Pathogen Informatics"/>
        </authorList>
    </citation>
    <scope>NUCLEOTIDE SEQUENCE [LARGE SCALE GENOMIC DNA]</scope>
</reference>
<keyword evidence="7" id="KW-0376">Hydrogen peroxide</keyword>
<dbReference type="Proteomes" id="UP000271098">
    <property type="component" value="Unassembled WGS sequence"/>
</dbReference>
<dbReference type="GO" id="GO:0005777">
    <property type="term" value="C:peroxisome"/>
    <property type="evidence" value="ECO:0007669"/>
    <property type="project" value="TreeGrafter"/>
</dbReference>
<dbReference type="GO" id="GO:0042542">
    <property type="term" value="P:response to hydrogen peroxide"/>
    <property type="evidence" value="ECO:0007669"/>
    <property type="project" value="TreeGrafter"/>
</dbReference>
<evidence type="ECO:0000256" key="4">
    <source>
        <dbReference type="ARBA" id="ARBA00022723"/>
    </source>
</evidence>
<comment type="similarity">
    <text evidence="1">Belongs to the catalase family.</text>
</comment>
<proteinExistence type="inferred from homology"/>
<dbReference type="PRINTS" id="PR00067">
    <property type="entry name" value="CATALASE"/>
</dbReference>
<dbReference type="OrthoDB" id="6880011at2759"/>
<dbReference type="Gene3D" id="2.40.180.10">
    <property type="entry name" value="Catalase core domain"/>
    <property type="match status" value="1"/>
</dbReference>
<protein>
    <submittedName>
        <fullName evidence="11">Catalase domain-containing protein</fullName>
    </submittedName>
</protein>
<dbReference type="GO" id="GO:0020037">
    <property type="term" value="F:heme binding"/>
    <property type="evidence" value="ECO:0007669"/>
    <property type="project" value="InterPro"/>
</dbReference>
<dbReference type="GO" id="GO:0005739">
    <property type="term" value="C:mitochondrion"/>
    <property type="evidence" value="ECO:0007669"/>
    <property type="project" value="TreeGrafter"/>
</dbReference>
<evidence type="ECO:0000313" key="9">
    <source>
        <dbReference type="EMBL" id="VDN25907.1"/>
    </source>
</evidence>
<keyword evidence="3" id="KW-0349">Heme</keyword>
<dbReference type="PANTHER" id="PTHR11465:SF9">
    <property type="entry name" value="CATALASE"/>
    <property type="match status" value="1"/>
</dbReference>
<evidence type="ECO:0000313" key="10">
    <source>
        <dbReference type="Proteomes" id="UP000271098"/>
    </source>
</evidence>
<dbReference type="PROSITE" id="PS00438">
    <property type="entry name" value="CATALASE_2"/>
    <property type="match status" value="1"/>
</dbReference>
<keyword evidence="5" id="KW-0560">Oxidoreductase</keyword>
<gene>
    <name evidence="9" type="ORF">GPUH_LOCUS15389</name>
</gene>
<sequence>MANGAPIGDRLASLSIGPKGPMLMQDIVYLDEMAKFDRERVPERVVHAKGGGAHGFFEVTSDEITKYCKADLFSEVGKKTPMFIRFSTIAGESGSADTARDPRGFAMKFYTEEGNWDLVCNNTPVFFIRDAALFPHFIHTQKRNPVTMLRDINMAFDFYTSRPESTHQVMILYSDRGTPDGWRFMHGYGGHTFKLVNKNGEAVYCKFHALVSS</sequence>
<keyword evidence="10" id="KW-1185">Reference proteome</keyword>
<dbReference type="EMBL" id="UYRT01082374">
    <property type="protein sequence ID" value="VDN25907.1"/>
    <property type="molecule type" value="Genomic_DNA"/>
</dbReference>
<evidence type="ECO:0000256" key="5">
    <source>
        <dbReference type="ARBA" id="ARBA00023002"/>
    </source>
</evidence>
<dbReference type="GO" id="GO:0042744">
    <property type="term" value="P:hydrogen peroxide catabolic process"/>
    <property type="evidence" value="ECO:0007669"/>
    <property type="project" value="UniProtKB-KW"/>
</dbReference>
<dbReference type="GO" id="GO:0004096">
    <property type="term" value="F:catalase activity"/>
    <property type="evidence" value="ECO:0007669"/>
    <property type="project" value="InterPro"/>
</dbReference>
<evidence type="ECO:0000259" key="8">
    <source>
        <dbReference type="SMART" id="SM01060"/>
    </source>
</evidence>
<accession>A0A183E348</accession>
<dbReference type="AlphaFoldDB" id="A0A183E348"/>
<dbReference type="InterPro" id="IPR018028">
    <property type="entry name" value="Catalase"/>
</dbReference>
<keyword evidence="4" id="KW-0479">Metal-binding</keyword>
<evidence type="ECO:0000313" key="11">
    <source>
        <dbReference type="WBParaSite" id="GPUH_0001541001-mRNA-1"/>
    </source>
</evidence>
<keyword evidence="2" id="KW-0575">Peroxidase</keyword>
<dbReference type="SMART" id="SM01060">
    <property type="entry name" value="Catalase"/>
    <property type="match status" value="1"/>
</dbReference>
<dbReference type="InterPro" id="IPR020835">
    <property type="entry name" value="Catalase_sf"/>
</dbReference>
<dbReference type="PANTHER" id="PTHR11465">
    <property type="entry name" value="CATALASE"/>
    <property type="match status" value="1"/>
</dbReference>
<evidence type="ECO:0000256" key="7">
    <source>
        <dbReference type="ARBA" id="ARBA00023324"/>
    </source>
</evidence>
<evidence type="ECO:0000256" key="2">
    <source>
        <dbReference type="ARBA" id="ARBA00022559"/>
    </source>
</evidence>
<dbReference type="Pfam" id="PF00199">
    <property type="entry name" value="Catalase"/>
    <property type="match status" value="1"/>
</dbReference>
<dbReference type="FunFam" id="2.40.180.10:FF:000026">
    <property type="entry name" value="Catalase"/>
    <property type="match status" value="1"/>
</dbReference>
<dbReference type="InterPro" id="IPR011614">
    <property type="entry name" value="Catalase_core"/>
</dbReference>
<reference evidence="11" key="1">
    <citation type="submission" date="2016-06" db="UniProtKB">
        <authorList>
            <consortium name="WormBaseParasite"/>
        </authorList>
    </citation>
    <scope>IDENTIFICATION</scope>
</reference>
<organism evidence="11">
    <name type="scientific">Gongylonema pulchrum</name>
    <dbReference type="NCBI Taxonomy" id="637853"/>
    <lineage>
        <taxon>Eukaryota</taxon>
        <taxon>Metazoa</taxon>
        <taxon>Ecdysozoa</taxon>
        <taxon>Nematoda</taxon>
        <taxon>Chromadorea</taxon>
        <taxon>Rhabditida</taxon>
        <taxon>Spirurina</taxon>
        <taxon>Spiruromorpha</taxon>
        <taxon>Spiruroidea</taxon>
        <taxon>Gongylonematidae</taxon>
        <taxon>Gongylonema</taxon>
    </lineage>
</organism>
<dbReference type="PROSITE" id="PS51402">
    <property type="entry name" value="CATALASE_3"/>
    <property type="match status" value="1"/>
</dbReference>
<evidence type="ECO:0000256" key="6">
    <source>
        <dbReference type="ARBA" id="ARBA00023004"/>
    </source>
</evidence>
<keyword evidence="6" id="KW-0408">Iron</keyword>
<feature type="domain" description="Catalase core" evidence="8">
    <location>
        <begin position="1"/>
        <end position="213"/>
    </location>
</feature>